<feature type="transmembrane region" description="Helical" evidence="7">
    <location>
        <begin position="306"/>
        <end position="330"/>
    </location>
</feature>
<feature type="transmembrane region" description="Helical" evidence="7">
    <location>
        <begin position="607"/>
        <end position="633"/>
    </location>
</feature>
<feature type="transmembrane region" description="Helical" evidence="7">
    <location>
        <begin position="20"/>
        <end position="43"/>
    </location>
</feature>
<feature type="non-terminal residue" evidence="9">
    <location>
        <position position="1"/>
    </location>
</feature>
<feature type="domain" description="ABC3 transporter permease C-terminal" evidence="8">
    <location>
        <begin position="23"/>
        <end position="152"/>
    </location>
</feature>
<evidence type="ECO:0000256" key="5">
    <source>
        <dbReference type="ARBA" id="ARBA00023136"/>
    </source>
</evidence>
<dbReference type="PANTHER" id="PTHR30572">
    <property type="entry name" value="MEMBRANE COMPONENT OF TRANSPORTER-RELATED"/>
    <property type="match status" value="1"/>
</dbReference>
<dbReference type="AlphaFoldDB" id="A0A8J7YM04"/>
<keyword evidence="4 7" id="KW-1133">Transmembrane helix</keyword>
<protein>
    <submittedName>
        <fullName evidence="9">FtsX-like permease family protein</fullName>
    </submittedName>
</protein>
<comment type="caution">
    <text evidence="9">The sequence shown here is derived from an EMBL/GenBank/DDBJ whole genome shotgun (WGS) entry which is preliminary data.</text>
</comment>
<sequence>LLADQLNTIHSEISDLADLYLALSLFAVAAGLILVVTIFYMLAEERVKDLGILRAIGVSRSRITGGFISEGFVYTLISSFAGSLLGVAIGFAMMFGFVQLFGQTFSEPVRATGILLSSFTVTPGDIISGFSAGGIATFAVIVIASYRTGRMSVVDAIRGIAAQPKGVAHRGTATASSLILLSLIVTAAGYLSDSLELLMLGISLVILSSFWLIFRLSGRDVVAGIAGLALVLFWGLPQSWDVFPRSFSYSYYIYVESGIFLVSGGILIFFAAEPLLMKLVRGSGRRRGMASLRLAMSFTTQKKVRTAISLALFSFVIFGIVSVSVLGSMLDQAAVQTVAKQSGGYNFVLYSGDGANITSTVEGNSTLSRYISEASLIYDTTTTFTAGGHGLFIYPLVGITSWNGSSSFFVQNRYRFYSYLPRYASGEAVWNAVRNNSSLAVVDMTLAGVKQGDFAQGIRVNTRVGLGQTVTVYGINRTEREVTVIGILDEFGFQGVFANAALMGSLGLKRNAYPVLFIRIARDVSPTAASIQLRKALTDYNPVLLNLNLIAEQLTMDIDGIVEMTEIFIAMGLVAGTAGLGIIAMRSVTERYQSIGLLRALGFTRKLVSFSFLSEFIFIALSGSAIGVVMSLINGNIIAGRLSSLLTFTYSAVDILLLVALSVLLTVLAVLSSVKAVSAIEPSASLRYIE</sequence>
<proteinExistence type="inferred from homology"/>
<gene>
    <name evidence="9" type="ORF">KIY12_00430</name>
</gene>
<name>A0A8J7YM04_9ARCH</name>
<feature type="domain" description="ABC3 transporter permease C-terminal" evidence="8">
    <location>
        <begin position="567"/>
        <end position="682"/>
    </location>
</feature>
<feature type="transmembrane region" description="Helical" evidence="7">
    <location>
        <begin position="221"/>
        <end position="240"/>
    </location>
</feature>
<feature type="transmembrane region" description="Helical" evidence="7">
    <location>
        <begin position="252"/>
        <end position="277"/>
    </location>
</feature>
<dbReference type="InterPro" id="IPR050250">
    <property type="entry name" value="Macrolide_Exporter_MacB"/>
</dbReference>
<dbReference type="GO" id="GO:0005886">
    <property type="term" value="C:plasma membrane"/>
    <property type="evidence" value="ECO:0007669"/>
    <property type="project" value="UniProtKB-SubCell"/>
</dbReference>
<evidence type="ECO:0000313" key="10">
    <source>
        <dbReference type="Proteomes" id="UP000750197"/>
    </source>
</evidence>
<evidence type="ECO:0000256" key="1">
    <source>
        <dbReference type="ARBA" id="ARBA00004651"/>
    </source>
</evidence>
<dbReference type="GO" id="GO:0022857">
    <property type="term" value="F:transmembrane transporter activity"/>
    <property type="evidence" value="ECO:0007669"/>
    <property type="project" value="TreeGrafter"/>
</dbReference>
<evidence type="ECO:0000256" key="6">
    <source>
        <dbReference type="ARBA" id="ARBA00038076"/>
    </source>
</evidence>
<reference evidence="9" key="1">
    <citation type="submission" date="2021-05" db="EMBL/GenBank/DDBJ databases">
        <title>Genomic insights into ecological role and evolution of a novel Thermoplasmata order Candidatus Sysuiplasmatales.</title>
        <authorList>
            <person name="Yuan Y."/>
        </authorList>
    </citation>
    <scope>NUCLEOTIDE SEQUENCE</scope>
    <source>
        <strain evidence="9">TUT19-bin139</strain>
    </source>
</reference>
<feature type="transmembrane region" description="Helical" evidence="7">
    <location>
        <begin position="167"/>
        <end position="191"/>
    </location>
</feature>
<organism evidence="9 10">
    <name type="scientific">Candidatus Sysuiplasma superficiale</name>
    <dbReference type="NCBI Taxonomy" id="2823368"/>
    <lineage>
        <taxon>Archaea</taxon>
        <taxon>Methanobacteriati</taxon>
        <taxon>Thermoplasmatota</taxon>
        <taxon>Thermoplasmata</taxon>
        <taxon>Candidatus Sysuiplasmatales</taxon>
        <taxon>Candidatus Sysuiplasmataceae</taxon>
        <taxon>Candidatus Sysuiplasma</taxon>
    </lineage>
</organism>
<feature type="transmembrane region" description="Helical" evidence="7">
    <location>
        <begin position="645"/>
        <end position="671"/>
    </location>
</feature>
<evidence type="ECO:0000256" key="7">
    <source>
        <dbReference type="SAM" id="Phobius"/>
    </source>
</evidence>
<keyword evidence="5 7" id="KW-0472">Membrane</keyword>
<dbReference type="EMBL" id="JAHEAC010000001">
    <property type="protein sequence ID" value="MBX8643190.1"/>
    <property type="molecule type" value="Genomic_DNA"/>
</dbReference>
<comment type="subcellular location">
    <subcellularLocation>
        <location evidence="1">Cell membrane</location>
        <topology evidence="1">Multi-pass membrane protein</topology>
    </subcellularLocation>
</comment>
<evidence type="ECO:0000259" key="8">
    <source>
        <dbReference type="Pfam" id="PF02687"/>
    </source>
</evidence>
<evidence type="ECO:0000313" key="9">
    <source>
        <dbReference type="EMBL" id="MBX8643190.1"/>
    </source>
</evidence>
<comment type="similarity">
    <text evidence="6">Belongs to the ABC-4 integral membrane protein family.</text>
</comment>
<keyword evidence="2" id="KW-1003">Cell membrane</keyword>
<dbReference type="Proteomes" id="UP000750197">
    <property type="component" value="Unassembled WGS sequence"/>
</dbReference>
<feature type="transmembrane region" description="Helical" evidence="7">
    <location>
        <begin position="72"/>
        <end position="98"/>
    </location>
</feature>
<evidence type="ECO:0000256" key="3">
    <source>
        <dbReference type="ARBA" id="ARBA00022692"/>
    </source>
</evidence>
<feature type="transmembrane region" description="Helical" evidence="7">
    <location>
        <begin position="197"/>
        <end position="214"/>
    </location>
</feature>
<keyword evidence="3 7" id="KW-0812">Transmembrane</keyword>
<dbReference type="Pfam" id="PF02687">
    <property type="entry name" value="FtsX"/>
    <property type="match status" value="2"/>
</dbReference>
<evidence type="ECO:0000256" key="2">
    <source>
        <dbReference type="ARBA" id="ARBA00022475"/>
    </source>
</evidence>
<evidence type="ECO:0000256" key="4">
    <source>
        <dbReference type="ARBA" id="ARBA00022989"/>
    </source>
</evidence>
<feature type="transmembrane region" description="Helical" evidence="7">
    <location>
        <begin position="567"/>
        <end position="586"/>
    </location>
</feature>
<accession>A0A8J7YM04</accession>
<dbReference type="InterPro" id="IPR003838">
    <property type="entry name" value="ABC3_permease_C"/>
</dbReference>
<dbReference type="PANTHER" id="PTHR30572:SF4">
    <property type="entry name" value="ABC TRANSPORTER PERMEASE YTRF"/>
    <property type="match status" value="1"/>
</dbReference>
<feature type="transmembrane region" description="Helical" evidence="7">
    <location>
        <begin position="126"/>
        <end position="146"/>
    </location>
</feature>